<dbReference type="InterPro" id="IPR023214">
    <property type="entry name" value="HAD_sf"/>
</dbReference>
<reference evidence="1 2" key="1">
    <citation type="submission" date="2016-04" db="EMBL/GenBank/DDBJ databases">
        <title>Complete genome sequence of Bacillus oceanisediminis strain 2691.</title>
        <authorList>
            <person name="Jeong H."/>
            <person name="Kim H.J."/>
            <person name="Lee D.-W."/>
        </authorList>
    </citation>
    <scope>NUCLEOTIDE SEQUENCE [LARGE SCALE GENOMIC DNA]</scope>
    <source>
        <strain evidence="1 2">2691</strain>
    </source>
</reference>
<organism evidence="1 2">
    <name type="scientific">Cytobacillus oceanisediminis 2691</name>
    <dbReference type="NCBI Taxonomy" id="1196031"/>
    <lineage>
        <taxon>Bacteria</taxon>
        <taxon>Bacillati</taxon>
        <taxon>Bacillota</taxon>
        <taxon>Bacilli</taxon>
        <taxon>Bacillales</taxon>
        <taxon>Bacillaceae</taxon>
        <taxon>Cytobacillus</taxon>
    </lineage>
</organism>
<dbReference type="Proteomes" id="UP000077856">
    <property type="component" value="Chromosome"/>
</dbReference>
<dbReference type="AlphaFoldDB" id="A0A161JTU5"/>
<protein>
    <recommendedName>
        <fullName evidence="3">D,D-heptose 1,7-bisphosphate phosphatase</fullName>
    </recommendedName>
</protein>
<accession>A0A161JTU5</accession>
<evidence type="ECO:0000313" key="1">
    <source>
        <dbReference type="EMBL" id="AND38341.1"/>
    </source>
</evidence>
<dbReference type="KEGG" id="bon:A361_04160"/>
<evidence type="ECO:0000313" key="2">
    <source>
        <dbReference type="Proteomes" id="UP000077856"/>
    </source>
</evidence>
<dbReference type="InterPro" id="IPR036412">
    <property type="entry name" value="HAD-like_sf"/>
</dbReference>
<dbReference type="SUPFAM" id="SSF56784">
    <property type="entry name" value="HAD-like"/>
    <property type="match status" value="1"/>
</dbReference>
<dbReference type="EMBL" id="CP015506">
    <property type="protein sequence ID" value="AND38341.1"/>
    <property type="molecule type" value="Genomic_DNA"/>
</dbReference>
<gene>
    <name evidence="1" type="ORF">A361_04160</name>
</gene>
<dbReference type="RefSeq" id="WP_019379451.1">
    <property type="nucleotide sequence ID" value="NZ_CP015506.1"/>
</dbReference>
<name>A0A161JTU5_9BACI</name>
<proteinExistence type="predicted"/>
<evidence type="ECO:0008006" key="3">
    <source>
        <dbReference type="Google" id="ProtNLM"/>
    </source>
</evidence>
<dbReference type="STRING" id="1196031.A361_04160"/>
<sequence length="64" mass="6985">MFLQAVFMDRDGTIGGSGSVIYPGDFKLFSDVAESIQQLKKSGVLICSFTNQSGNSFRLTTIFL</sequence>
<dbReference type="Gene3D" id="3.40.50.1000">
    <property type="entry name" value="HAD superfamily/HAD-like"/>
    <property type="match status" value="1"/>
</dbReference>